<dbReference type="HOGENOM" id="CLU_1028414_0_0_1"/>
<accession>B5Y4D8</accession>
<keyword evidence="4" id="KW-1185">Reference proteome</keyword>
<dbReference type="InterPro" id="IPR005114">
    <property type="entry name" value="Helicase_assoc"/>
</dbReference>
<name>B5Y4D8_PHATC</name>
<protein>
    <recommendedName>
        <fullName evidence="2">Helicase-associated domain-containing protein</fullName>
    </recommendedName>
</protein>
<dbReference type="AlphaFoldDB" id="B5Y4D8"/>
<feature type="compositionally biased region" description="Basic and acidic residues" evidence="1">
    <location>
        <begin position="14"/>
        <end position="28"/>
    </location>
</feature>
<sequence length="271" mass="30547">MFGWLWKNVFGGEDLEKKPKDVSTDQRGHAVPKSTLVPSSTETGATLSSGTPVVSPPRSQKTSVKDPQTSLTKKRMSESQSSSGGKKARTLISSPARKPSKSDPVSEAWEANFAKVRELFELHHSLENFSAHCKDDTLVSWVEDQQKQYENDRANSSFKKSFVARNQFVRLVDIGAIQLLSPRQDVTIDRDFDVMLGKLAAFNETHKDALVPPQFEDQELAKWVKSLRSKWGRLRRGTSSNFSVHQMEKLNAIGFEFTCSRGRPRDFTKKE</sequence>
<organism evidence="3 4">
    <name type="scientific">Phaeodactylum tricornutum (strain CCAP 1055/1)</name>
    <dbReference type="NCBI Taxonomy" id="556484"/>
    <lineage>
        <taxon>Eukaryota</taxon>
        <taxon>Sar</taxon>
        <taxon>Stramenopiles</taxon>
        <taxon>Ochrophyta</taxon>
        <taxon>Bacillariophyta</taxon>
        <taxon>Bacillariophyceae</taxon>
        <taxon>Bacillariophycidae</taxon>
        <taxon>Naviculales</taxon>
        <taxon>Phaeodactylaceae</taxon>
        <taxon>Phaeodactylum</taxon>
    </lineage>
</organism>
<dbReference type="RefSeq" id="XP_002185994.1">
    <property type="nucleotide sequence ID" value="XM_002185958.1"/>
</dbReference>
<dbReference type="GeneID" id="7203947"/>
<dbReference type="PANTHER" id="PTHR33418:SF1">
    <property type="entry name" value="HELICASE-ASSOCIATED DOMAIN-CONTAINING PROTEIN"/>
    <property type="match status" value="1"/>
</dbReference>
<dbReference type="InParanoid" id="B5Y4D8"/>
<dbReference type="OrthoDB" id="57067at2759"/>
<dbReference type="Proteomes" id="UP000000759">
    <property type="component" value="Chromosome 3"/>
</dbReference>
<feature type="compositionally biased region" description="Polar residues" evidence="1">
    <location>
        <begin position="36"/>
        <end position="71"/>
    </location>
</feature>
<feature type="domain" description="Helicase-associated" evidence="2">
    <location>
        <begin position="189"/>
        <end position="255"/>
    </location>
</feature>
<dbReference type="Pfam" id="PF03457">
    <property type="entry name" value="HA"/>
    <property type="match status" value="1"/>
</dbReference>
<dbReference type="EMBL" id="CP001142">
    <property type="protein sequence ID" value="ACI65464.1"/>
    <property type="molecule type" value="Genomic_DNA"/>
</dbReference>
<proteinExistence type="predicted"/>
<gene>
    <name evidence="3" type="ORF">PHATR_43808</name>
</gene>
<feature type="region of interest" description="Disordered" evidence="1">
    <location>
        <begin position="13"/>
        <end position="106"/>
    </location>
</feature>
<evidence type="ECO:0000313" key="3">
    <source>
        <dbReference type="EMBL" id="ACI65464.1"/>
    </source>
</evidence>
<reference evidence="4" key="2">
    <citation type="submission" date="2008-08" db="EMBL/GenBank/DDBJ databases">
        <authorList>
            <consortium name="Diatom Consortium"/>
            <person name="Grigoriev I."/>
            <person name="Grimwood J."/>
            <person name="Kuo A."/>
            <person name="Otillar R.P."/>
            <person name="Salamov A."/>
            <person name="Detter J.C."/>
            <person name="Lindquist E."/>
            <person name="Shapiro H."/>
            <person name="Lucas S."/>
            <person name="Glavina del Rio T."/>
            <person name="Pitluck S."/>
            <person name="Rokhsar D."/>
            <person name="Bowler C."/>
        </authorList>
    </citation>
    <scope>GENOME REANNOTATION</scope>
    <source>
        <strain evidence="4">CCAP 1055/1</strain>
    </source>
</reference>
<dbReference type="PaxDb" id="2850-Phatr43808"/>
<dbReference type="PANTHER" id="PTHR33418">
    <property type="entry name" value="HELICASE-ASSOCIATED"/>
    <property type="match status" value="1"/>
</dbReference>
<evidence type="ECO:0000259" key="2">
    <source>
        <dbReference type="Pfam" id="PF03457"/>
    </source>
</evidence>
<reference evidence="3 4" key="1">
    <citation type="journal article" date="2008" name="Nature">
        <title>The Phaeodactylum genome reveals the evolutionary history of diatom genomes.</title>
        <authorList>
            <person name="Bowler C."/>
            <person name="Allen A.E."/>
            <person name="Badger J.H."/>
            <person name="Grimwood J."/>
            <person name="Jabbari K."/>
            <person name="Kuo A."/>
            <person name="Maheswari U."/>
            <person name="Martens C."/>
            <person name="Maumus F."/>
            <person name="Otillar R.P."/>
            <person name="Rayko E."/>
            <person name="Salamov A."/>
            <person name="Vandepoele K."/>
            <person name="Beszteri B."/>
            <person name="Gruber A."/>
            <person name="Heijde M."/>
            <person name="Katinka M."/>
            <person name="Mock T."/>
            <person name="Valentin K."/>
            <person name="Verret F."/>
            <person name="Berges J.A."/>
            <person name="Brownlee C."/>
            <person name="Cadoret J.P."/>
            <person name="Chiovitti A."/>
            <person name="Choi C.J."/>
            <person name="Coesel S."/>
            <person name="De Martino A."/>
            <person name="Detter J.C."/>
            <person name="Durkin C."/>
            <person name="Falciatore A."/>
            <person name="Fournet J."/>
            <person name="Haruta M."/>
            <person name="Huysman M.J."/>
            <person name="Jenkins B.D."/>
            <person name="Jiroutova K."/>
            <person name="Jorgensen R.E."/>
            <person name="Joubert Y."/>
            <person name="Kaplan A."/>
            <person name="Kroger N."/>
            <person name="Kroth P.G."/>
            <person name="La Roche J."/>
            <person name="Lindquist E."/>
            <person name="Lommer M."/>
            <person name="Martin-Jezequel V."/>
            <person name="Lopez P.J."/>
            <person name="Lucas S."/>
            <person name="Mangogna M."/>
            <person name="McGinnis K."/>
            <person name="Medlin L.K."/>
            <person name="Montsant A."/>
            <person name="Oudot-Le Secq M.P."/>
            <person name="Napoli C."/>
            <person name="Obornik M."/>
            <person name="Parker M.S."/>
            <person name="Petit J.L."/>
            <person name="Porcel B.M."/>
            <person name="Poulsen N."/>
            <person name="Robison M."/>
            <person name="Rychlewski L."/>
            <person name="Rynearson T.A."/>
            <person name="Schmutz J."/>
            <person name="Shapiro H."/>
            <person name="Siaut M."/>
            <person name="Stanley M."/>
            <person name="Sussman M.R."/>
            <person name="Taylor A.R."/>
            <person name="Vardi A."/>
            <person name="von Dassow P."/>
            <person name="Vyverman W."/>
            <person name="Willis A."/>
            <person name="Wyrwicz L.S."/>
            <person name="Rokhsar D.S."/>
            <person name="Weissenbach J."/>
            <person name="Armbrust E.V."/>
            <person name="Green B.R."/>
            <person name="Van de Peer Y."/>
            <person name="Grigoriev I.V."/>
        </authorList>
    </citation>
    <scope>NUCLEOTIDE SEQUENCE [LARGE SCALE GENOMIC DNA]</scope>
    <source>
        <strain evidence="3 4">CCAP 1055/1</strain>
    </source>
</reference>
<dbReference type="KEGG" id="pti:PHATR_43808"/>
<evidence type="ECO:0000313" key="4">
    <source>
        <dbReference type="Proteomes" id="UP000000759"/>
    </source>
</evidence>
<evidence type="ECO:0000256" key="1">
    <source>
        <dbReference type="SAM" id="MobiDB-lite"/>
    </source>
</evidence>